<feature type="domain" description="AB hydrolase-1" evidence="1">
    <location>
        <begin position="21"/>
        <end position="252"/>
    </location>
</feature>
<dbReference type="PANTHER" id="PTHR43798:SF6">
    <property type="entry name" value="HYDROLASE, PUTATIVE (AFU_ORTHOLOGUE AFUA_4G13070)-RELATED"/>
    <property type="match status" value="1"/>
</dbReference>
<dbReference type="InterPro" id="IPR000073">
    <property type="entry name" value="AB_hydrolase_1"/>
</dbReference>
<dbReference type="Proteomes" id="UP000019488">
    <property type="component" value="Unassembled WGS sequence"/>
</dbReference>
<sequence>MNQIHQTANKIAYFSVGTVTPIVFLHGLALDHHSTAGFFEPFLKGLDYRRIYFDLPGMGETAALTSATSDQILEAIMIAVREVVGNEKLIIYGHSFGGYLARAIAAHFSNQILGMFLTCPVITADHTKRKVGKHINIVQERITPAANQEYWDDFLDMNVVINQASWQAYQRLIIPGLQNADLSFIAQLEATNYQLSCDSKLREIQLSFPLEMLVGKNDHVVGYQEQSELVSHTPLARVLLLNQAGHNLMIDQPAAVRVQFKQFLGGLTP</sequence>
<dbReference type="STRING" id="1423743.FD41_GL002401"/>
<dbReference type="SUPFAM" id="SSF53474">
    <property type="entry name" value="alpha/beta-Hydrolases"/>
    <property type="match status" value="1"/>
</dbReference>
<dbReference type="OrthoDB" id="9805423at2"/>
<accession>X0QDK5</accession>
<dbReference type="Pfam" id="PF00561">
    <property type="entry name" value="Abhydrolase_1"/>
    <property type="match status" value="1"/>
</dbReference>
<dbReference type="GO" id="GO:0016787">
    <property type="term" value="F:hydrolase activity"/>
    <property type="evidence" value="ECO:0007669"/>
    <property type="project" value="UniProtKB-KW"/>
</dbReference>
<evidence type="ECO:0000313" key="5">
    <source>
        <dbReference type="Proteomes" id="UP000051966"/>
    </source>
</evidence>
<evidence type="ECO:0000313" key="3">
    <source>
        <dbReference type="EMBL" id="KRM09687.1"/>
    </source>
</evidence>
<proteinExistence type="predicted"/>
<dbReference type="eggNOG" id="COG0596">
    <property type="taxonomic scope" value="Bacteria"/>
</dbReference>
<organism evidence="2 4">
    <name type="scientific">Lentilactobacillus farraginis DSM 18382 = JCM 14108</name>
    <dbReference type="NCBI Taxonomy" id="1423743"/>
    <lineage>
        <taxon>Bacteria</taxon>
        <taxon>Bacillati</taxon>
        <taxon>Bacillota</taxon>
        <taxon>Bacilli</taxon>
        <taxon>Lactobacillales</taxon>
        <taxon>Lactobacillaceae</taxon>
        <taxon>Lentilactobacillus</taxon>
    </lineage>
</organism>
<dbReference type="Proteomes" id="UP000051966">
    <property type="component" value="Unassembled WGS sequence"/>
</dbReference>
<reference evidence="3 5" key="2">
    <citation type="journal article" date="2015" name="Genome Announc.">
        <title>Expanding the biotechnology potential of lactobacilli through comparative genomics of 213 strains and associated genera.</title>
        <authorList>
            <person name="Sun Z."/>
            <person name="Harris H.M."/>
            <person name="McCann A."/>
            <person name="Guo C."/>
            <person name="Argimon S."/>
            <person name="Zhang W."/>
            <person name="Yang X."/>
            <person name="Jeffery I.B."/>
            <person name="Cooney J.C."/>
            <person name="Kagawa T.F."/>
            <person name="Liu W."/>
            <person name="Song Y."/>
            <person name="Salvetti E."/>
            <person name="Wrobel A."/>
            <person name="Rasinkangas P."/>
            <person name="Parkhill J."/>
            <person name="Rea M.C."/>
            <person name="O'Sullivan O."/>
            <person name="Ritari J."/>
            <person name="Douillard F.P."/>
            <person name="Paul Ross R."/>
            <person name="Yang R."/>
            <person name="Briner A.E."/>
            <person name="Felis G.E."/>
            <person name="de Vos W.M."/>
            <person name="Barrangou R."/>
            <person name="Klaenhammer T.R."/>
            <person name="Caufield P.W."/>
            <person name="Cui Y."/>
            <person name="Zhang H."/>
            <person name="O'Toole P.W."/>
        </authorList>
    </citation>
    <scope>NUCLEOTIDE SEQUENCE [LARGE SCALE GENOMIC DNA]</scope>
    <source>
        <strain evidence="3 5">DSM 18382</strain>
    </source>
</reference>
<keyword evidence="2" id="KW-0378">Hydrolase</keyword>
<evidence type="ECO:0000313" key="2">
    <source>
        <dbReference type="EMBL" id="GAF36705.1"/>
    </source>
</evidence>
<gene>
    <name evidence="3" type="ORF">FD41_GL002401</name>
    <name evidence="2" type="ORF">JCM14108_1687</name>
</gene>
<dbReference type="PATRIC" id="fig|1423743.5.peg.2465"/>
<reference evidence="2" key="1">
    <citation type="journal article" date="2014" name="Genome Announc.">
        <title>Draft Genome Sequences of Two Lactobacillus Strains, L. farraginis JCM 14108T and L. composti JCM 14202T, Isolated from Compost of Distilled Shochu Residue.</title>
        <authorList>
            <person name="Yuki M."/>
            <person name="Oshima K."/>
            <person name="Suda W."/>
            <person name="Kitahara M."/>
            <person name="Kitamura K."/>
            <person name="Iida T."/>
            <person name="Hattori M."/>
            <person name="Ohkuma M."/>
        </authorList>
    </citation>
    <scope>NUCLEOTIDE SEQUENCE [LARGE SCALE GENOMIC DNA]</scope>
    <source>
        <strain evidence="2">JCM 14108</strain>
    </source>
</reference>
<dbReference type="InterPro" id="IPR029058">
    <property type="entry name" value="AB_hydrolase_fold"/>
</dbReference>
<evidence type="ECO:0000313" key="4">
    <source>
        <dbReference type="Proteomes" id="UP000019488"/>
    </source>
</evidence>
<protein>
    <submittedName>
        <fullName evidence="2 3">Hydrolase</fullName>
    </submittedName>
</protein>
<dbReference type="InterPro" id="IPR050266">
    <property type="entry name" value="AB_hydrolase_sf"/>
</dbReference>
<name>X0QDK5_9LACO</name>
<dbReference type="Gene3D" id="3.40.50.1820">
    <property type="entry name" value="alpha/beta hydrolase"/>
    <property type="match status" value="1"/>
</dbReference>
<dbReference type="EMBL" id="BAKI01000016">
    <property type="protein sequence ID" value="GAF36705.1"/>
    <property type="molecule type" value="Genomic_DNA"/>
</dbReference>
<evidence type="ECO:0000259" key="1">
    <source>
        <dbReference type="Pfam" id="PF00561"/>
    </source>
</evidence>
<dbReference type="RefSeq" id="WP_035179623.1">
    <property type="nucleotide sequence ID" value="NZ_AZFY01000040.1"/>
</dbReference>
<keyword evidence="5" id="KW-1185">Reference proteome</keyword>
<comment type="caution">
    <text evidence="2">The sequence shown here is derived from an EMBL/GenBank/DDBJ whole genome shotgun (WGS) entry which is preliminary data.</text>
</comment>
<dbReference type="PANTHER" id="PTHR43798">
    <property type="entry name" value="MONOACYLGLYCEROL LIPASE"/>
    <property type="match status" value="1"/>
</dbReference>
<dbReference type="AlphaFoldDB" id="X0QDK5"/>
<dbReference type="EMBL" id="AZFY01000040">
    <property type="protein sequence ID" value="KRM09687.1"/>
    <property type="molecule type" value="Genomic_DNA"/>
</dbReference>